<feature type="compositionally biased region" description="Basic and acidic residues" evidence="1">
    <location>
        <begin position="102"/>
        <end position="116"/>
    </location>
</feature>
<reference evidence="2" key="1">
    <citation type="journal article" date="2021" name="Proc. Natl. Acad. Sci. U.S.A.">
        <title>A Catalog of Tens of Thousands of Viruses from Human Metagenomes Reveals Hidden Associations with Chronic Diseases.</title>
        <authorList>
            <person name="Tisza M.J."/>
            <person name="Buck C.B."/>
        </authorList>
    </citation>
    <scope>NUCLEOTIDE SEQUENCE</scope>
    <source>
        <strain evidence="2">CtNZc11</strain>
    </source>
</reference>
<evidence type="ECO:0000313" key="2">
    <source>
        <dbReference type="EMBL" id="DAF60750.1"/>
    </source>
</evidence>
<dbReference type="Pfam" id="PF14058">
    <property type="entry name" value="PcfK"/>
    <property type="match status" value="1"/>
</dbReference>
<name>A0A8S5TBX0_9CAUD</name>
<sequence>MDKIEEEIKKYKDGSLEKGIGLYLLERAKEDLTLASNLAKENKSLSECADYITGEVYKKAVNNRYFGWDNDELYQMALHYYQEDEIKINKLSGNVKTVSGVDKQKQESKKTVESKPKTKKVKKPDIPEGQMSLF</sequence>
<accession>A0A8S5TBX0</accession>
<dbReference type="InterPro" id="IPR025624">
    <property type="entry name" value="PcfK"/>
</dbReference>
<evidence type="ECO:0000256" key="1">
    <source>
        <dbReference type="SAM" id="MobiDB-lite"/>
    </source>
</evidence>
<proteinExistence type="predicted"/>
<feature type="region of interest" description="Disordered" evidence="1">
    <location>
        <begin position="99"/>
        <end position="134"/>
    </location>
</feature>
<organism evidence="2">
    <name type="scientific">Siphoviridae sp. ctNZc11</name>
    <dbReference type="NCBI Taxonomy" id="2827858"/>
    <lineage>
        <taxon>Viruses</taxon>
        <taxon>Duplodnaviria</taxon>
        <taxon>Heunggongvirae</taxon>
        <taxon>Uroviricota</taxon>
        <taxon>Caudoviricetes</taxon>
    </lineage>
</organism>
<protein>
    <submittedName>
        <fullName evidence="2">PcfK-like protein</fullName>
    </submittedName>
</protein>
<dbReference type="EMBL" id="BK032797">
    <property type="protein sequence ID" value="DAF60750.1"/>
    <property type="molecule type" value="Genomic_DNA"/>
</dbReference>